<dbReference type="Pfam" id="PF00092">
    <property type="entry name" value="VWA"/>
    <property type="match status" value="1"/>
</dbReference>
<dbReference type="InterPro" id="IPR036465">
    <property type="entry name" value="vWFA_dom_sf"/>
</dbReference>
<keyword evidence="3" id="KW-0067">ATP-binding</keyword>
<evidence type="ECO:0000313" key="5">
    <source>
        <dbReference type="Proteomes" id="UP001152795"/>
    </source>
</evidence>
<dbReference type="Proteomes" id="UP001152795">
    <property type="component" value="Unassembled WGS sequence"/>
</dbReference>
<accession>A0A7D9L629</accession>
<dbReference type="InterPro" id="IPR013126">
    <property type="entry name" value="Hsp_70_fam"/>
</dbReference>
<evidence type="ECO:0000256" key="2">
    <source>
        <dbReference type="ARBA" id="ARBA00022741"/>
    </source>
</evidence>
<protein>
    <submittedName>
        <fullName evidence="4">Mediator of RNA polymerase II transcription subunit 37a-like</fullName>
    </submittedName>
</protein>
<dbReference type="Gene3D" id="3.90.640.10">
    <property type="entry name" value="Actin, Chain A, domain 4"/>
    <property type="match status" value="1"/>
</dbReference>
<proteinExistence type="inferred from homology"/>
<gene>
    <name evidence="4" type="ORF">PACLA_8A087009</name>
</gene>
<keyword evidence="2" id="KW-0547">Nucleotide-binding</keyword>
<evidence type="ECO:0000313" key="4">
    <source>
        <dbReference type="EMBL" id="CAB4028030.1"/>
    </source>
</evidence>
<dbReference type="SMART" id="SM00327">
    <property type="entry name" value="VWA"/>
    <property type="match status" value="1"/>
</dbReference>
<dbReference type="Gene3D" id="2.60.34.10">
    <property type="entry name" value="Substrate Binding Domain Of DNAk, Chain A, domain 1"/>
    <property type="match status" value="1"/>
</dbReference>
<dbReference type="PROSITE" id="PS50234">
    <property type="entry name" value="VWFA"/>
    <property type="match status" value="1"/>
</dbReference>
<dbReference type="Gene3D" id="3.30.420.40">
    <property type="match status" value="2"/>
</dbReference>
<dbReference type="Pfam" id="PF00012">
    <property type="entry name" value="HSP70"/>
    <property type="match status" value="1"/>
</dbReference>
<dbReference type="OrthoDB" id="687730at2759"/>
<dbReference type="SUPFAM" id="SSF53300">
    <property type="entry name" value="vWA-like"/>
    <property type="match status" value="1"/>
</dbReference>
<dbReference type="PANTHER" id="PTHR19375">
    <property type="entry name" value="HEAT SHOCK PROTEIN 70KDA"/>
    <property type="match status" value="1"/>
</dbReference>
<keyword evidence="5" id="KW-1185">Reference proteome</keyword>
<dbReference type="GO" id="GO:0140662">
    <property type="term" value="F:ATP-dependent protein folding chaperone"/>
    <property type="evidence" value="ECO:0007669"/>
    <property type="project" value="InterPro"/>
</dbReference>
<dbReference type="PRINTS" id="PR00301">
    <property type="entry name" value="HEATSHOCK70"/>
</dbReference>
<dbReference type="SUPFAM" id="SSF53067">
    <property type="entry name" value="Actin-like ATPase domain"/>
    <property type="match status" value="2"/>
</dbReference>
<reference evidence="4" key="1">
    <citation type="submission" date="2020-04" db="EMBL/GenBank/DDBJ databases">
        <authorList>
            <person name="Alioto T."/>
            <person name="Alioto T."/>
            <person name="Gomez Garrido J."/>
        </authorList>
    </citation>
    <scope>NUCLEOTIDE SEQUENCE</scope>
    <source>
        <strain evidence="4">A484AB</strain>
    </source>
</reference>
<dbReference type="EMBL" id="CACRXK020015197">
    <property type="protein sequence ID" value="CAB4028030.1"/>
    <property type="molecule type" value="Genomic_DNA"/>
</dbReference>
<sequence length="1083" mass="120535">MVIIKEDGTRQDIGIYVDDSDVDPCIPSIVAFAQNGELLVGEKALRQAVVNPHSTIYEVKRLMGRSYYDDPDHKFVYRVRPTLKSHSLKGVRAAVEIPCGKFRKKLVQPELISALILRHVADHAQRYFGVAVKDVVISVPAQFDDAQRKATMDAGLIAGLNPVKIVNEPTVAVFAANSLTEKLLAANDEIDNSEEEKQRHTIWAVVADIGGGTTDYALMQIQGSFYKVITTDGDKTLGGREIDIRLTEEMTRILEKKYSHFNLNSSEFQQKLRIECENAKIVLSEKQQYSLTVEYVDQGERTESLPLEHLLTRVEFEEYVSGILEAMIKPLHSLLTRAGGSITETFGQGIKAENIEDLYLVGGTSQIPKLKKLLLSYFSNVKNVRHKDPVQLVSRGAAAFGAALTGLVQVGKMPRIDAVPLPISIAVDMDDMHVIFERNRLYPCIEKRTLTTYTNNQNAIVIEVYEGEGRTADECHFLGEFELSGIPPLPKNVPEIQATFKIDTNGILSVKASYGDMVKGMKLDVYSKSGGMIGKTRDKMHLILSQLMSPSSEGQAKCELLEDATPMSVIPVKPRKSNVLKLSVDSKYDSVKMVDSSDPNALVPAIGMVTVKGLVIDYDSVTKGTNLDIVLVVDLSGSMAGVPISTMKTVILHLIDSLKENHRLGIVTYATNVFRNLELVSCTAGNMSRARDIVNDFWIMSSTNLYGGLLSGLEMAYHGGRRSRVLLFTDGHANDGKWIENDDIIREIVRETTALRSRTQAQVMLSTFGYLGKHDELLLKKLATYVGGGTYNFVNENTALASTFAKVLGDAIHTIAEKIELSITPLDKVQIVEAITNFQTRQESEKLIFEIPSTADQQSRHILLRLAVPPTTEPSIHAGLYRVELAYTNTLTEREEGSEEYFYVARTEILDVETRSRDVDEQLNRVFVARQIELASKAENREKSVELLKEAYDKIQKSDSKSHTLSVCLSEDLEQLIQDVEQGDFNTAKKSLQDSLTSHWQEKGGRGSCYVTRKEDKLISIFTSLNKSHKWSGTDIRLIIILAFCSLIVIVFIGYTYKKKSGQSKIVSRDSLNPANNSRLFIL</sequence>
<dbReference type="SUPFAM" id="SSF100920">
    <property type="entry name" value="Heat shock protein 70kD (HSP70), peptide-binding domain"/>
    <property type="match status" value="1"/>
</dbReference>
<dbReference type="InterPro" id="IPR002035">
    <property type="entry name" value="VWF_A"/>
</dbReference>
<dbReference type="Gene3D" id="3.40.50.410">
    <property type="entry name" value="von Willebrand factor, type A domain"/>
    <property type="match status" value="1"/>
</dbReference>
<dbReference type="InterPro" id="IPR043129">
    <property type="entry name" value="ATPase_NBD"/>
</dbReference>
<dbReference type="PROSITE" id="PS01036">
    <property type="entry name" value="HSP70_3"/>
    <property type="match status" value="1"/>
</dbReference>
<dbReference type="AlphaFoldDB" id="A0A7D9L629"/>
<dbReference type="GO" id="GO:0005524">
    <property type="term" value="F:ATP binding"/>
    <property type="evidence" value="ECO:0007669"/>
    <property type="project" value="UniProtKB-KW"/>
</dbReference>
<organism evidence="4 5">
    <name type="scientific">Paramuricea clavata</name>
    <name type="common">Red gorgonian</name>
    <name type="synonym">Violescent sea-whip</name>
    <dbReference type="NCBI Taxonomy" id="317549"/>
    <lineage>
        <taxon>Eukaryota</taxon>
        <taxon>Metazoa</taxon>
        <taxon>Cnidaria</taxon>
        <taxon>Anthozoa</taxon>
        <taxon>Octocorallia</taxon>
        <taxon>Malacalcyonacea</taxon>
        <taxon>Plexauridae</taxon>
        <taxon>Paramuricea</taxon>
    </lineage>
</organism>
<name>A0A7D9L629_PARCT</name>
<dbReference type="InterPro" id="IPR029047">
    <property type="entry name" value="HSP70_peptide-bd_sf"/>
</dbReference>
<dbReference type="InterPro" id="IPR018181">
    <property type="entry name" value="Heat_shock_70_CS"/>
</dbReference>
<comment type="caution">
    <text evidence="4">The sequence shown here is derived from an EMBL/GenBank/DDBJ whole genome shotgun (WGS) entry which is preliminary data.</text>
</comment>
<evidence type="ECO:0000256" key="3">
    <source>
        <dbReference type="ARBA" id="ARBA00022840"/>
    </source>
</evidence>
<comment type="similarity">
    <text evidence="1">Belongs to the heat shock protein 70 family.</text>
</comment>
<evidence type="ECO:0000256" key="1">
    <source>
        <dbReference type="ARBA" id="ARBA00007381"/>
    </source>
</evidence>